<feature type="region of interest" description="Disordered" evidence="1">
    <location>
        <begin position="256"/>
        <end position="343"/>
    </location>
</feature>
<dbReference type="PANTHER" id="PTHR14113:SF6">
    <property type="entry name" value="PROTEIN PICCOLO"/>
    <property type="match status" value="1"/>
</dbReference>
<sequence length="391" mass="42427">MAGLCEGGNEPPGSLKVKLNIVALVILTTLKKMYLKLRATDKLLQILQRLETLDSWRGAAGGGVKVTRKASETRLAGPGEEVASPIWPCVWLRSGCTRGGRKPRYSDKLQNKKKQQQSYPEDYGTIGGSSRKPQKTSSGGEGSAPPKKAQASSIQHAAPKYDFPVKRLLLTRDPKDRSVGGNGLGMRVIGGKEIPGTGGQLGAFVTRIYPGGVVESLGEIKEGDQVLEWNGTPLMGKTFEEVQKLVSQTEGEVEIVVKRSSAPPKPPRRSIQSLDHHNNNQLDHNGNNSNTSSYNMQAPNCVDGSERKMSECEKRTCSSVELEEPDAGSHQSPHPPPNKVRNSSLAVPLIIVYRNKAETNSKERSEPATAEDVAEVLDMIKKCGDVIKKCK</sequence>
<dbReference type="PANTHER" id="PTHR14113">
    <property type="entry name" value="PICCOLO/BASSOON"/>
    <property type="match status" value="1"/>
</dbReference>
<feature type="compositionally biased region" description="Basic and acidic residues" evidence="1">
    <location>
        <begin position="304"/>
        <end position="316"/>
    </location>
</feature>
<feature type="region of interest" description="Disordered" evidence="1">
    <location>
        <begin position="100"/>
        <end position="156"/>
    </location>
</feature>
<evidence type="ECO:0000259" key="2">
    <source>
        <dbReference type="PROSITE" id="PS50106"/>
    </source>
</evidence>
<dbReference type="PROSITE" id="PS50106">
    <property type="entry name" value="PDZ"/>
    <property type="match status" value="1"/>
</dbReference>
<feature type="compositionally biased region" description="Low complexity" evidence="1">
    <location>
        <begin position="279"/>
        <end position="290"/>
    </location>
</feature>
<accession>A0ABQ8S1E3</accession>
<proteinExistence type="predicted"/>
<evidence type="ECO:0000256" key="1">
    <source>
        <dbReference type="SAM" id="MobiDB-lite"/>
    </source>
</evidence>
<feature type="domain" description="PDZ" evidence="2">
    <location>
        <begin position="167"/>
        <end position="261"/>
    </location>
</feature>
<dbReference type="Proteomes" id="UP001148838">
    <property type="component" value="Unassembled WGS sequence"/>
</dbReference>
<dbReference type="EMBL" id="JAJSOF020000038">
    <property type="protein sequence ID" value="KAJ4427729.1"/>
    <property type="molecule type" value="Genomic_DNA"/>
</dbReference>
<dbReference type="InterPro" id="IPR036034">
    <property type="entry name" value="PDZ_sf"/>
</dbReference>
<protein>
    <recommendedName>
        <fullName evidence="2">PDZ domain-containing protein</fullName>
    </recommendedName>
</protein>
<evidence type="ECO:0000313" key="3">
    <source>
        <dbReference type="EMBL" id="KAJ4427729.1"/>
    </source>
</evidence>
<dbReference type="CDD" id="cd06714">
    <property type="entry name" value="PDZ_RIM-like"/>
    <property type="match status" value="1"/>
</dbReference>
<comment type="caution">
    <text evidence="3">The sequence shown here is derived from an EMBL/GenBank/DDBJ whole genome shotgun (WGS) entry which is preliminary data.</text>
</comment>
<gene>
    <name evidence="3" type="ORF">ANN_25381</name>
</gene>
<dbReference type="SMART" id="SM00228">
    <property type="entry name" value="PDZ"/>
    <property type="match status" value="1"/>
</dbReference>
<reference evidence="3 4" key="1">
    <citation type="journal article" date="2022" name="Allergy">
        <title>Genome assembly and annotation of Periplaneta americana reveal a comprehensive cockroach allergen profile.</title>
        <authorList>
            <person name="Wang L."/>
            <person name="Xiong Q."/>
            <person name="Saelim N."/>
            <person name="Wang L."/>
            <person name="Nong W."/>
            <person name="Wan A.T."/>
            <person name="Shi M."/>
            <person name="Liu X."/>
            <person name="Cao Q."/>
            <person name="Hui J.H.L."/>
            <person name="Sookrung N."/>
            <person name="Leung T.F."/>
            <person name="Tungtrongchitr A."/>
            <person name="Tsui S.K.W."/>
        </authorList>
    </citation>
    <scope>NUCLEOTIDE SEQUENCE [LARGE SCALE GENOMIC DNA]</scope>
    <source>
        <strain evidence="3">PWHHKU_190912</strain>
    </source>
</reference>
<name>A0ABQ8S1E3_PERAM</name>
<organism evidence="3 4">
    <name type="scientific">Periplaneta americana</name>
    <name type="common">American cockroach</name>
    <name type="synonym">Blatta americana</name>
    <dbReference type="NCBI Taxonomy" id="6978"/>
    <lineage>
        <taxon>Eukaryota</taxon>
        <taxon>Metazoa</taxon>
        <taxon>Ecdysozoa</taxon>
        <taxon>Arthropoda</taxon>
        <taxon>Hexapoda</taxon>
        <taxon>Insecta</taxon>
        <taxon>Pterygota</taxon>
        <taxon>Neoptera</taxon>
        <taxon>Polyneoptera</taxon>
        <taxon>Dictyoptera</taxon>
        <taxon>Blattodea</taxon>
        <taxon>Blattoidea</taxon>
        <taxon>Blattidae</taxon>
        <taxon>Blattinae</taxon>
        <taxon>Periplaneta</taxon>
    </lineage>
</organism>
<dbReference type="SUPFAM" id="SSF50156">
    <property type="entry name" value="PDZ domain-like"/>
    <property type="match status" value="1"/>
</dbReference>
<dbReference type="InterPro" id="IPR052098">
    <property type="entry name" value="Presynaptic_Scaffold_Bsn/Pclo"/>
</dbReference>
<dbReference type="Gene3D" id="2.30.42.10">
    <property type="match status" value="1"/>
</dbReference>
<evidence type="ECO:0000313" key="4">
    <source>
        <dbReference type="Proteomes" id="UP001148838"/>
    </source>
</evidence>
<dbReference type="InterPro" id="IPR001478">
    <property type="entry name" value="PDZ"/>
</dbReference>
<dbReference type="Pfam" id="PF00595">
    <property type="entry name" value="PDZ"/>
    <property type="match status" value="1"/>
</dbReference>
<keyword evidence="4" id="KW-1185">Reference proteome</keyword>